<organism evidence="1 2">
    <name type="scientific">Cicer arietinum</name>
    <name type="common">Chickpea</name>
    <name type="synonym">Garbanzo</name>
    <dbReference type="NCBI Taxonomy" id="3827"/>
    <lineage>
        <taxon>Eukaryota</taxon>
        <taxon>Viridiplantae</taxon>
        <taxon>Streptophyta</taxon>
        <taxon>Embryophyta</taxon>
        <taxon>Tracheophyta</taxon>
        <taxon>Spermatophyta</taxon>
        <taxon>Magnoliopsida</taxon>
        <taxon>eudicotyledons</taxon>
        <taxon>Gunneridae</taxon>
        <taxon>Pentapetalae</taxon>
        <taxon>rosids</taxon>
        <taxon>fabids</taxon>
        <taxon>Fabales</taxon>
        <taxon>Fabaceae</taxon>
        <taxon>Papilionoideae</taxon>
        <taxon>50 kb inversion clade</taxon>
        <taxon>NPAAA clade</taxon>
        <taxon>Hologalegina</taxon>
        <taxon>IRL clade</taxon>
        <taxon>Cicereae</taxon>
        <taxon>Cicer</taxon>
    </lineage>
</organism>
<dbReference type="GeneID" id="105851286"/>
<keyword evidence="1" id="KW-1185">Reference proteome</keyword>
<dbReference type="KEGG" id="cam:105851286"/>
<name>A0A1S3DVC7_CICAR</name>
<dbReference type="STRING" id="3827.A0A1S3DVC7"/>
<dbReference type="RefSeq" id="XP_012567447.1">
    <property type="nucleotide sequence ID" value="XM_012711993.1"/>
</dbReference>
<evidence type="ECO:0000313" key="1">
    <source>
        <dbReference type="Proteomes" id="UP000087171"/>
    </source>
</evidence>
<sequence>MDESRECELKMSEASLSSATSPNILVSSISPARRVEVVDLDEGQPAGTSSQLVLEFVRRSKRARKPSVILQLYEVTSDPVIITDGEFTHFALLAELEQVSDEEALSDSRWRSAMEEELKAIKKRTRPGRSRAGTVKGETSNITLHGTKRILRYIKETIELGLMYPTNLNGYEAKLVGFIDADSCGDKDDRKNTTDYMFMINNSPISWCSKSKE</sequence>
<protein>
    <submittedName>
        <fullName evidence="2">Uncharacterized protein LOC105851286</fullName>
    </submittedName>
</protein>
<gene>
    <name evidence="2" type="primary">LOC105851286</name>
</gene>
<dbReference type="PANTHER" id="PTHR11439">
    <property type="entry name" value="GAG-POL-RELATED RETROTRANSPOSON"/>
    <property type="match status" value="1"/>
</dbReference>
<reference evidence="2" key="2">
    <citation type="submission" date="2025-08" db="UniProtKB">
        <authorList>
            <consortium name="RefSeq"/>
        </authorList>
    </citation>
    <scope>IDENTIFICATION</scope>
    <source>
        <tissue evidence="2">Etiolated seedlings</tissue>
    </source>
</reference>
<dbReference type="PANTHER" id="PTHR11439:SF515">
    <property type="entry name" value="GAG-POL POLYPROTEIN"/>
    <property type="match status" value="1"/>
</dbReference>
<dbReference type="Proteomes" id="UP000087171">
    <property type="component" value="Chromosome Ca1"/>
</dbReference>
<evidence type="ECO:0000313" key="2">
    <source>
        <dbReference type="RefSeq" id="XP_012567447.1"/>
    </source>
</evidence>
<reference evidence="1" key="1">
    <citation type="journal article" date="2013" name="Nat. Biotechnol.">
        <title>Draft genome sequence of chickpea (Cicer arietinum) provides a resource for trait improvement.</title>
        <authorList>
            <person name="Varshney R.K."/>
            <person name="Song C."/>
            <person name="Saxena R.K."/>
            <person name="Azam S."/>
            <person name="Yu S."/>
            <person name="Sharpe A.G."/>
            <person name="Cannon S."/>
            <person name="Baek J."/>
            <person name="Rosen B.D."/>
            <person name="Tar'an B."/>
            <person name="Millan T."/>
            <person name="Zhang X."/>
            <person name="Ramsay L.D."/>
            <person name="Iwata A."/>
            <person name="Wang Y."/>
            <person name="Nelson W."/>
            <person name="Farmer A.D."/>
            <person name="Gaur P.M."/>
            <person name="Soderlund C."/>
            <person name="Penmetsa R.V."/>
            <person name="Xu C."/>
            <person name="Bharti A.K."/>
            <person name="He W."/>
            <person name="Winter P."/>
            <person name="Zhao S."/>
            <person name="Hane J.K."/>
            <person name="Carrasquilla-Garcia N."/>
            <person name="Condie J.A."/>
            <person name="Upadhyaya H.D."/>
            <person name="Luo M.C."/>
            <person name="Thudi M."/>
            <person name="Gowda C.L."/>
            <person name="Singh N.P."/>
            <person name="Lichtenzveig J."/>
            <person name="Gali K.K."/>
            <person name="Rubio J."/>
            <person name="Nadarajan N."/>
            <person name="Dolezel J."/>
            <person name="Bansal K.C."/>
            <person name="Xu X."/>
            <person name="Edwards D."/>
            <person name="Zhang G."/>
            <person name="Kahl G."/>
            <person name="Gil J."/>
            <person name="Singh K.B."/>
            <person name="Datta S.K."/>
            <person name="Jackson S.A."/>
            <person name="Wang J."/>
            <person name="Cook D.R."/>
        </authorList>
    </citation>
    <scope>NUCLEOTIDE SEQUENCE [LARGE SCALE GENOMIC DNA]</scope>
    <source>
        <strain evidence="1">cv. CDC Frontier</strain>
    </source>
</reference>
<proteinExistence type="predicted"/>
<accession>A0A1S3DVC7</accession>
<dbReference type="AlphaFoldDB" id="A0A1S3DVC7"/>